<dbReference type="InterPro" id="IPR027417">
    <property type="entry name" value="P-loop_NTPase"/>
</dbReference>
<keyword evidence="3" id="KW-0808">Transferase</keyword>
<sequence length="291" mass="31814">MNAITGQLATQMAKANIGQQLLDNGKLNAQQAEKVLRLQKETGMRFGEAAIKLGFITENDIQDVLAQQFEYPYLVSGSSQVSEGLVAAYEPFDVRVEGLRSLRSQIFLRWMEIGNKSITLSSYDATESCDLLAANLAIVFSQLGERTLLVDSNLRTPKQCNLFGLKNNTGLSDILANRSDQSCIQKITDLQDLSVLTAGTSAPNPQELLSRDTFTQLVADLESQYDVIIYATTPLSIAADAQLIATRTKGVLLVAQKDITPAKGLLQVKDQFQANKVEIIGCVLTESHQTK</sequence>
<evidence type="ECO:0000256" key="2">
    <source>
        <dbReference type="ARBA" id="ARBA00022840"/>
    </source>
</evidence>
<dbReference type="NCBIfam" id="TIGR03029">
    <property type="entry name" value="EpsG"/>
    <property type="match status" value="1"/>
</dbReference>
<dbReference type="InterPro" id="IPR037257">
    <property type="entry name" value="T2SS_E_N_sf"/>
</dbReference>
<dbReference type="InterPro" id="IPR050445">
    <property type="entry name" value="Bact_polysacc_biosynth/exp"/>
</dbReference>
<dbReference type="Gene3D" id="1.10.40.70">
    <property type="match status" value="1"/>
</dbReference>
<keyword evidence="1" id="KW-0547">Nucleotide-binding</keyword>
<dbReference type="SUPFAM" id="SSF160246">
    <property type="entry name" value="EspE N-terminal domain-like"/>
    <property type="match status" value="1"/>
</dbReference>
<evidence type="ECO:0000313" key="4">
    <source>
        <dbReference type="Proteomes" id="UP001195660"/>
    </source>
</evidence>
<keyword evidence="2" id="KW-0067">ATP-binding</keyword>
<name>A0ABS2CDW8_9NEIS</name>
<dbReference type="CDD" id="cd05387">
    <property type="entry name" value="BY-kinase"/>
    <property type="match status" value="1"/>
</dbReference>
<dbReference type="EMBL" id="WOFE01000006">
    <property type="protein sequence ID" value="MBM5572343.1"/>
    <property type="molecule type" value="Genomic_DNA"/>
</dbReference>
<evidence type="ECO:0000256" key="1">
    <source>
        <dbReference type="ARBA" id="ARBA00022741"/>
    </source>
</evidence>
<accession>A0ABS2CDW8</accession>
<dbReference type="Proteomes" id="UP001195660">
    <property type="component" value="Unassembled WGS sequence"/>
</dbReference>
<dbReference type="PANTHER" id="PTHR32309">
    <property type="entry name" value="TYROSINE-PROTEIN KINASE"/>
    <property type="match status" value="1"/>
</dbReference>
<dbReference type="GO" id="GO:0016301">
    <property type="term" value="F:kinase activity"/>
    <property type="evidence" value="ECO:0007669"/>
    <property type="project" value="UniProtKB-KW"/>
</dbReference>
<proteinExistence type="predicted"/>
<comment type="caution">
    <text evidence="3">The sequence shown here is derived from an EMBL/GenBank/DDBJ whole genome shotgun (WGS) entry which is preliminary data.</text>
</comment>
<evidence type="ECO:0000313" key="3">
    <source>
        <dbReference type="EMBL" id="MBM5572343.1"/>
    </source>
</evidence>
<dbReference type="PANTHER" id="PTHR32309:SF13">
    <property type="entry name" value="FERRIC ENTEROBACTIN TRANSPORT PROTEIN FEPE"/>
    <property type="match status" value="1"/>
</dbReference>
<keyword evidence="4" id="KW-1185">Reference proteome</keyword>
<dbReference type="SUPFAM" id="SSF52540">
    <property type="entry name" value="P-loop containing nucleoside triphosphate hydrolases"/>
    <property type="match status" value="1"/>
</dbReference>
<dbReference type="NCBIfam" id="TIGR01007">
    <property type="entry name" value="eps_fam"/>
    <property type="match status" value="1"/>
</dbReference>
<dbReference type="InterPro" id="IPR005702">
    <property type="entry name" value="Wzc-like_C"/>
</dbReference>
<dbReference type="Gene3D" id="3.40.50.300">
    <property type="entry name" value="P-loop containing nucleotide triphosphate hydrolases"/>
    <property type="match status" value="1"/>
</dbReference>
<reference evidence="3 4" key="1">
    <citation type="submission" date="2019-11" db="EMBL/GenBank/DDBJ databases">
        <title>Novel Deefgea species.</title>
        <authorList>
            <person name="Han J.-H."/>
        </authorList>
    </citation>
    <scope>NUCLEOTIDE SEQUENCE [LARGE SCALE GENOMIC DNA]</scope>
    <source>
        <strain evidence="3 4">LMG 24817</strain>
    </source>
</reference>
<keyword evidence="3" id="KW-0418">Kinase</keyword>
<organism evidence="3 4">
    <name type="scientific">Deefgea chitinilytica</name>
    <dbReference type="NCBI Taxonomy" id="570276"/>
    <lineage>
        <taxon>Bacteria</taxon>
        <taxon>Pseudomonadati</taxon>
        <taxon>Pseudomonadota</taxon>
        <taxon>Betaproteobacteria</taxon>
        <taxon>Neisseriales</taxon>
        <taxon>Chitinibacteraceae</taxon>
        <taxon>Deefgea</taxon>
    </lineage>
</organism>
<dbReference type="RefSeq" id="WP_203571671.1">
    <property type="nucleotide sequence ID" value="NZ_WOFE01000006.1"/>
</dbReference>
<dbReference type="InterPro" id="IPR017479">
    <property type="entry name" value="Tyr_kinase_chain_length_EpsG"/>
</dbReference>
<protein>
    <submittedName>
        <fullName evidence="3">Chain length determinant protein tyrosine kinase EpsG</fullName>
    </submittedName>
</protein>
<gene>
    <name evidence="3" type="primary">epsG</name>
    <name evidence="3" type="ORF">GM173_12265</name>
</gene>